<dbReference type="RefSeq" id="WP_090747338.1">
    <property type="nucleotide sequence ID" value="NZ_FOBW01000010.1"/>
</dbReference>
<dbReference type="GO" id="GO:0004760">
    <property type="term" value="F:L-serine-pyruvate transaminase activity"/>
    <property type="evidence" value="ECO:0007669"/>
    <property type="project" value="TreeGrafter"/>
</dbReference>
<evidence type="ECO:0000256" key="3">
    <source>
        <dbReference type="ARBA" id="ARBA00022898"/>
    </source>
</evidence>
<evidence type="ECO:0000313" key="9">
    <source>
        <dbReference type="EMBL" id="SEN25307.1"/>
    </source>
</evidence>
<feature type="modified residue" description="N6-(pyridoxal phosphate)lysine" evidence="5">
    <location>
        <position position="196"/>
    </location>
</feature>
<evidence type="ECO:0000256" key="6">
    <source>
        <dbReference type="RuleBase" id="RU004075"/>
    </source>
</evidence>
<protein>
    <submittedName>
        <fullName evidence="9">Aspartate aminotransferase</fullName>
    </submittedName>
</protein>
<dbReference type="InterPro" id="IPR015421">
    <property type="entry name" value="PyrdxlP-dep_Trfase_major"/>
</dbReference>
<evidence type="ECO:0000256" key="7">
    <source>
        <dbReference type="RuleBase" id="RU004504"/>
    </source>
</evidence>
<dbReference type="EMBL" id="FOBW01000010">
    <property type="protein sequence ID" value="SEN25307.1"/>
    <property type="molecule type" value="Genomic_DNA"/>
</dbReference>
<dbReference type="SUPFAM" id="SSF53383">
    <property type="entry name" value="PLP-dependent transferases"/>
    <property type="match status" value="1"/>
</dbReference>
<evidence type="ECO:0000256" key="4">
    <source>
        <dbReference type="PIRSR" id="PIRSR000524-1"/>
    </source>
</evidence>
<dbReference type="Pfam" id="PF00266">
    <property type="entry name" value="Aminotran_5"/>
    <property type="match status" value="1"/>
</dbReference>
<keyword evidence="3 5" id="KW-0663">Pyridoxal phosphate</keyword>
<dbReference type="PIRSF" id="PIRSF000524">
    <property type="entry name" value="SPT"/>
    <property type="match status" value="1"/>
</dbReference>
<gene>
    <name evidence="9" type="ORF">SAMN05192533_110177</name>
</gene>
<accession>A0A1H8F2I6</accession>
<dbReference type="PANTHER" id="PTHR21152">
    <property type="entry name" value="AMINOTRANSFERASE CLASS V"/>
    <property type="match status" value="1"/>
</dbReference>
<dbReference type="OrthoDB" id="389074at2"/>
<dbReference type="Proteomes" id="UP000198553">
    <property type="component" value="Unassembled WGS sequence"/>
</dbReference>
<dbReference type="GO" id="GO:0008453">
    <property type="term" value="F:alanine-glyoxylate transaminase activity"/>
    <property type="evidence" value="ECO:0007669"/>
    <property type="project" value="TreeGrafter"/>
</dbReference>
<keyword evidence="9" id="KW-0808">Transferase</keyword>
<comment type="similarity">
    <text evidence="2 6">Belongs to the class-V pyridoxal-phosphate-dependent aminotransferase family.</text>
</comment>
<evidence type="ECO:0000256" key="1">
    <source>
        <dbReference type="ARBA" id="ARBA00001933"/>
    </source>
</evidence>
<dbReference type="PROSITE" id="PS00595">
    <property type="entry name" value="AA_TRANSFER_CLASS_5"/>
    <property type="match status" value="1"/>
</dbReference>
<dbReference type="InterPro" id="IPR015424">
    <property type="entry name" value="PyrdxlP-dep_Trfase"/>
</dbReference>
<reference evidence="10" key="1">
    <citation type="submission" date="2016-10" db="EMBL/GenBank/DDBJ databases">
        <authorList>
            <person name="Varghese N."/>
            <person name="Submissions S."/>
        </authorList>
    </citation>
    <scope>NUCLEOTIDE SEQUENCE [LARGE SCALE GENOMIC DNA]</scope>
    <source>
        <strain evidence="10">B48,IBRC-M 10115,DSM 25386,CECT 8001</strain>
    </source>
</reference>
<dbReference type="PANTHER" id="PTHR21152:SF40">
    <property type="entry name" value="ALANINE--GLYOXYLATE AMINOTRANSFERASE"/>
    <property type="match status" value="1"/>
</dbReference>
<comment type="cofactor">
    <cofactor evidence="1 5 7">
        <name>pyridoxal 5'-phosphate</name>
        <dbReference type="ChEBI" id="CHEBI:597326"/>
    </cofactor>
</comment>
<evidence type="ECO:0000256" key="5">
    <source>
        <dbReference type="PIRSR" id="PIRSR000524-50"/>
    </source>
</evidence>
<dbReference type="Gene3D" id="3.40.640.10">
    <property type="entry name" value="Type I PLP-dependent aspartate aminotransferase-like (Major domain)"/>
    <property type="match status" value="1"/>
</dbReference>
<dbReference type="InterPro" id="IPR020578">
    <property type="entry name" value="Aminotrans_V_PyrdxlP_BS"/>
</dbReference>
<dbReference type="InterPro" id="IPR024169">
    <property type="entry name" value="SP_NH2Trfase/AEP_transaminase"/>
</dbReference>
<dbReference type="GO" id="GO:0019265">
    <property type="term" value="P:glycine biosynthetic process, by transamination of glyoxylate"/>
    <property type="evidence" value="ECO:0007669"/>
    <property type="project" value="TreeGrafter"/>
</dbReference>
<dbReference type="STRING" id="930146.SAMN05192533_110177"/>
<evidence type="ECO:0000313" key="10">
    <source>
        <dbReference type="Proteomes" id="UP000198553"/>
    </source>
</evidence>
<feature type="binding site" evidence="4">
    <location>
        <position position="339"/>
    </location>
    <ligand>
        <name>substrate</name>
    </ligand>
</feature>
<dbReference type="AlphaFoldDB" id="A0A1H8F2I6"/>
<dbReference type="InterPro" id="IPR015422">
    <property type="entry name" value="PyrdxlP-dep_Trfase_small"/>
</dbReference>
<evidence type="ECO:0000259" key="8">
    <source>
        <dbReference type="Pfam" id="PF00266"/>
    </source>
</evidence>
<evidence type="ECO:0000256" key="2">
    <source>
        <dbReference type="ARBA" id="ARBA00009236"/>
    </source>
</evidence>
<name>A0A1H8F2I6_9BACI</name>
<keyword evidence="9" id="KW-0032">Aminotransferase</keyword>
<dbReference type="Gene3D" id="3.90.1150.10">
    <property type="entry name" value="Aspartate Aminotransferase, domain 1"/>
    <property type="match status" value="1"/>
</dbReference>
<organism evidence="9 10">
    <name type="scientific">Mesobacillus persicus</name>
    <dbReference type="NCBI Taxonomy" id="930146"/>
    <lineage>
        <taxon>Bacteria</taxon>
        <taxon>Bacillati</taxon>
        <taxon>Bacillota</taxon>
        <taxon>Bacilli</taxon>
        <taxon>Bacillales</taxon>
        <taxon>Bacillaceae</taxon>
        <taxon>Mesobacillus</taxon>
    </lineage>
</organism>
<dbReference type="InterPro" id="IPR000192">
    <property type="entry name" value="Aminotrans_V_dom"/>
</dbReference>
<feature type="domain" description="Aminotransferase class V" evidence="8">
    <location>
        <begin position="32"/>
        <end position="313"/>
    </location>
</feature>
<keyword evidence="10" id="KW-1185">Reference proteome</keyword>
<sequence length="388" mass="42484">MFSEKMDLRLPGPVQVPKEIQIAMQQSFDHPMMDYRNPAFQEVLQETIEKSKMIFQTNNLVIPLTASGASALETAIINTIGPNDTIILCVVGYFGEYLQGITNHIGCKVVRVDAEWGEIVDPEDVRKALKENPEAKAVFATHCETSTSALNNIKEIAAIVQETEAIFMVDAVSSIVGAPLYMDEWGIDIVATGGQKALMLPPGIALITMSEKAWNVIENHQCPSFYFDLKEYKKGLESGLGTPYTPNIALVCGLREACNMIERGGGIENEYKRHAALRDMTRAGVRALGLELLVEDAAASPTLTAVKLDNADAFRKMMREEFHIALGGGLGKVKNKILRLGHMGYTDAADMLKMFAAMELALKKSGHEVELGAGVSGAQRHWLENPNC</sequence>
<proteinExistence type="inferred from homology"/>